<keyword evidence="2" id="KW-1185">Reference proteome</keyword>
<evidence type="ECO:0000313" key="2">
    <source>
        <dbReference type="Proteomes" id="UP000629025"/>
    </source>
</evidence>
<sequence>MIPSIISYDSAIDLVTWTGAIEALRAGHRMPKARVGDLFLGPSDATLLNRAAYIEGVGYGVKAVTVFDQNPAAGLETVQGAMLVFEPDHGCVSAVIDSRLVTELKTAGDSVLGAQLLARPDSRHLLIVGAGTVAANLIKAYVEGFPALEKISVWARRYEKAEALVEAMRALPLDVDIVAVPDLADAVAQADIVSTATMARDPILKGEWVTPGTHVDLIGAFKADMREADDALIASSSLFVDSRETTIRHIGELKIPIEAGVISAESVKGDLYDLVQGKPARQSADEITVYKNGGGAHLDTMIAIYISKVMKASI</sequence>
<name>A0ABQ1KHH7_9GAMM</name>
<protein>
    <submittedName>
        <fullName evidence="1">Ornithine cyclodeaminase</fullName>
    </submittedName>
</protein>
<dbReference type="Pfam" id="PF02423">
    <property type="entry name" value="OCD_Mu_crystall"/>
    <property type="match status" value="1"/>
</dbReference>
<accession>A0ABQ1KHH7</accession>
<dbReference type="Gene3D" id="3.30.1780.10">
    <property type="entry name" value="ornithine cyclodeaminase, domain 1"/>
    <property type="match status" value="1"/>
</dbReference>
<dbReference type="InterPro" id="IPR003462">
    <property type="entry name" value="ODC_Mu_crystall"/>
</dbReference>
<reference evidence="2" key="1">
    <citation type="journal article" date="2019" name="Int. J. Syst. Evol. Microbiol.">
        <title>The Global Catalogue of Microorganisms (GCM) 10K type strain sequencing project: providing services to taxonomists for standard genome sequencing and annotation.</title>
        <authorList>
            <consortium name="The Broad Institute Genomics Platform"/>
            <consortium name="The Broad Institute Genome Sequencing Center for Infectious Disease"/>
            <person name="Wu L."/>
            <person name="Ma J."/>
        </authorList>
    </citation>
    <scope>NUCLEOTIDE SEQUENCE [LARGE SCALE GENOMIC DNA]</scope>
    <source>
        <strain evidence="2">CGMCC 1.15341</strain>
    </source>
</reference>
<dbReference type="InterPro" id="IPR036291">
    <property type="entry name" value="NAD(P)-bd_dom_sf"/>
</dbReference>
<dbReference type="PANTHER" id="PTHR13812:SF19">
    <property type="entry name" value="KETIMINE REDUCTASE MU-CRYSTALLIN"/>
    <property type="match status" value="1"/>
</dbReference>
<dbReference type="Proteomes" id="UP000629025">
    <property type="component" value="Unassembled WGS sequence"/>
</dbReference>
<dbReference type="PIRSF" id="PIRSF001439">
    <property type="entry name" value="CryM"/>
    <property type="match status" value="1"/>
</dbReference>
<proteinExistence type="predicted"/>
<dbReference type="EMBL" id="BMIJ01000004">
    <property type="protein sequence ID" value="GGB94647.1"/>
    <property type="molecule type" value="Genomic_DNA"/>
</dbReference>
<dbReference type="RefSeq" id="WP_188748016.1">
    <property type="nucleotide sequence ID" value="NZ_BMIJ01000004.1"/>
</dbReference>
<dbReference type="Gene3D" id="3.40.50.720">
    <property type="entry name" value="NAD(P)-binding Rossmann-like Domain"/>
    <property type="match status" value="1"/>
</dbReference>
<dbReference type="InterPro" id="IPR023401">
    <property type="entry name" value="ODC_N"/>
</dbReference>
<organism evidence="1 2">
    <name type="scientific">Marinobacterium zhoushanense</name>
    <dbReference type="NCBI Taxonomy" id="1679163"/>
    <lineage>
        <taxon>Bacteria</taxon>
        <taxon>Pseudomonadati</taxon>
        <taxon>Pseudomonadota</taxon>
        <taxon>Gammaproteobacteria</taxon>
        <taxon>Oceanospirillales</taxon>
        <taxon>Oceanospirillaceae</taxon>
        <taxon>Marinobacterium</taxon>
    </lineage>
</organism>
<dbReference type="SUPFAM" id="SSF51735">
    <property type="entry name" value="NAD(P)-binding Rossmann-fold domains"/>
    <property type="match status" value="1"/>
</dbReference>
<dbReference type="PANTHER" id="PTHR13812">
    <property type="entry name" value="KETIMINE REDUCTASE MU-CRYSTALLIN"/>
    <property type="match status" value="1"/>
</dbReference>
<comment type="caution">
    <text evidence="1">The sequence shown here is derived from an EMBL/GenBank/DDBJ whole genome shotgun (WGS) entry which is preliminary data.</text>
</comment>
<gene>
    <name evidence="1" type="ORF">GCM10011352_20900</name>
</gene>
<evidence type="ECO:0000313" key="1">
    <source>
        <dbReference type="EMBL" id="GGB94647.1"/>
    </source>
</evidence>